<proteinExistence type="predicted"/>
<reference evidence="3 4" key="1">
    <citation type="submission" date="2021-01" db="EMBL/GenBank/DDBJ databases">
        <title>Prevotella A2931 sp. nov.</title>
        <authorList>
            <person name="Buhl M."/>
            <person name="Oberhettinger P."/>
        </authorList>
    </citation>
    <scope>NUCLEOTIDE SEQUENCE [LARGE SCALE GENOMIC DNA]</scope>
    <source>
        <strain evidence="3 4">A2931</strain>
    </source>
</reference>
<dbReference type="EMBL" id="JAERMS010000001">
    <property type="protein sequence ID" value="MBO1362212.1"/>
    <property type="molecule type" value="Genomic_DNA"/>
</dbReference>
<name>A0ABS3M1Z9_9BACT</name>
<evidence type="ECO:0000313" key="4">
    <source>
        <dbReference type="Proteomes" id="UP000664265"/>
    </source>
</evidence>
<feature type="signal peptide" evidence="1">
    <location>
        <begin position="1"/>
        <end position="21"/>
    </location>
</feature>
<keyword evidence="4" id="KW-1185">Reference proteome</keyword>
<accession>A0ABS3M1Z9</accession>
<protein>
    <recommendedName>
        <fullName evidence="2">DUF7689 domain-containing protein</fullName>
    </recommendedName>
</protein>
<dbReference type="Proteomes" id="UP000664265">
    <property type="component" value="Unassembled WGS sequence"/>
</dbReference>
<dbReference type="PROSITE" id="PS51257">
    <property type="entry name" value="PROKAR_LIPOPROTEIN"/>
    <property type="match status" value="1"/>
</dbReference>
<evidence type="ECO:0000256" key="1">
    <source>
        <dbReference type="SAM" id="SignalP"/>
    </source>
</evidence>
<sequence>MRHYLTISLFALFFFSCSNYIQENVESTIELSNPSTESILTNSPLITANLNGFNTFTEKMEACQVPNSILSQLPTKKLVELCARHPLAGICYAYDNPINGAKYLMNNFNVFQELKKRPDAARCLLNFYNSIDFSRALSKPYPITLKGEEGKEYRGLNINFIELIIASEEIPDIYNNDNINLLKQITKRVYEQKIAQPIFGKIGLSTPILISSKINLKVERLDSLTKYHLQELIKSGGFSREINLTSIPSKYVTTRNGKKVLVHLTPELSNYEIQELHNICMISYPNVIILSEASSTYNCHDYAWLIKEGITQPYWLNAVVPNNENNLSQIWAGKIFQITSDSAHAKKIVYYSSNSFNNRAITHSAIKSKVAGYYESKWGAWPLIRHLPNDVPPEYGTYKRFITTFYDGLLNCSAGSGIIRKNTTVTFGVDTSYGYPDDVAYSEFIISNAKDDEDEVELGHAVITQTSKNYMVAYFTRRGLYNIYCNLYESDGRLCASYDYQALVEDY</sequence>
<dbReference type="InterPro" id="IPR056106">
    <property type="entry name" value="DUF7689"/>
</dbReference>
<evidence type="ECO:0000313" key="3">
    <source>
        <dbReference type="EMBL" id="MBO1362212.1"/>
    </source>
</evidence>
<comment type="caution">
    <text evidence="3">The sequence shown here is derived from an EMBL/GenBank/DDBJ whole genome shotgun (WGS) entry which is preliminary data.</text>
</comment>
<gene>
    <name evidence="3" type="ORF">JHU38_00185</name>
</gene>
<dbReference type="RefSeq" id="WP_146156989.1">
    <property type="nucleotide sequence ID" value="NZ_JAERMS010000001.1"/>
</dbReference>
<feature type="chain" id="PRO_5045048770" description="DUF7689 domain-containing protein" evidence="1">
    <location>
        <begin position="22"/>
        <end position="507"/>
    </location>
</feature>
<feature type="domain" description="DUF7689" evidence="2">
    <location>
        <begin position="289"/>
        <end position="399"/>
    </location>
</feature>
<keyword evidence="1" id="KW-0732">Signal</keyword>
<dbReference type="Pfam" id="PF24738">
    <property type="entry name" value="DUF7689"/>
    <property type="match status" value="1"/>
</dbReference>
<organism evidence="3 4">
    <name type="scientific">Prevotella illustrans</name>
    <dbReference type="NCBI Taxonomy" id="2800387"/>
    <lineage>
        <taxon>Bacteria</taxon>
        <taxon>Pseudomonadati</taxon>
        <taxon>Bacteroidota</taxon>
        <taxon>Bacteroidia</taxon>
        <taxon>Bacteroidales</taxon>
        <taxon>Prevotellaceae</taxon>
        <taxon>Prevotella</taxon>
    </lineage>
</organism>
<evidence type="ECO:0000259" key="2">
    <source>
        <dbReference type="Pfam" id="PF24738"/>
    </source>
</evidence>